<evidence type="ECO:0000313" key="12">
    <source>
        <dbReference type="EMBL" id="VAX40752.1"/>
    </source>
</evidence>
<proteinExistence type="predicted"/>
<evidence type="ECO:0000256" key="6">
    <source>
        <dbReference type="ARBA" id="ARBA00022833"/>
    </source>
</evidence>
<dbReference type="GO" id="GO:0016020">
    <property type="term" value="C:membrane"/>
    <property type="evidence" value="ECO:0007669"/>
    <property type="project" value="UniProtKB-SubCell"/>
</dbReference>
<feature type="transmembrane region" description="Helical" evidence="10">
    <location>
        <begin position="139"/>
        <end position="162"/>
    </location>
</feature>
<evidence type="ECO:0000256" key="9">
    <source>
        <dbReference type="ARBA" id="ARBA00023136"/>
    </source>
</evidence>
<name>A0A3B1DJ81_9ZZZZ</name>
<dbReference type="AlphaFoldDB" id="A0A3B1DJ81"/>
<gene>
    <name evidence="12" type="ORF">MNBD_PLANCTO03-419</name>
</gene>
<dbReference type="InterPro" id="IPR004387">
    <property type="entry name" value="Pept_M50_Zn"/>
</dbReference>
<dbReference type="GO" id="GO:0004222">
    <property type="term" value="F:metalloendopeptidase activity"/>
    <property type="evidence" value="ECO:0007669"/>
    <property type="project" value="InterPro"/>
</dbReference>
<evidence type="ECO:0000256" key="10">
    <source>
        <dbReference type="SAM" id="Phobius"/>
    </source>
</evidence>
<keyword evidence="3 12" id="KW-0645">Protease</keyword>
<keyword evidence="9 10" id="KW-0472">Membrane</keyword>
<evidence type="ECO:0000256" key="1">
    <source>
        <dbReference type="ARBA" id="ARBA00001947"/>
    </source>
</evidence>
<dbReference type="GO" id="GO:0006508">
    <property type="term" value="P:proteolysis"/>
    <property type="evidence" value="ECO:0007669"/>
    <property type="project" value="UniProtKB-KW"/>
</dbReference>
<dbReference type="PANTHER" id="PTHR42837:SF2">
    <property type="entry name" value="MEMBRANE METALLOPROTEASE ARASP2, CHLOROPLASTIC-RELATED"/>
    <property type="match status" value="1"/>
</dbReference>
<feature type="non-terminal residue" evidence="12">
    <location>
        <position position="1"/>
    </location>
</feature>
<feature type="transmembrane region" description="Helical" evidence="10">
    <location>
        <begin position="94"/>
        <end position="119"/>
    </location>
</feature>
<evidence type="ECO:0000256" key="5">
    <source>
        <dbReference type="ARBA" id="ARBA00022801"/>
    </source>
</evidence>
<evidence type="ECO:0000259" key="11">
    <source>
        <dbReference type="Pfam" id="PF02163"/>
    </source>
</evidence>
<dbReference type="PANTHER" id="PTHR42837">
    <property type="entry name" value="REGULATOR OF SIGMA-E PROTEASE RSEP"/>
    <property type="match status" value="1"/>
</dbReference>
<dbReference type="Pfam" id="PF02163">
    <property type="entry name" value="Peptidase_M50"/>
    <property type="match status" value="1"/>
</dbReference>
<accession>A0A3B1DJ81</accession>
<reference evidence="12" key="1">
    <citation type="submission" date="2018-06" db="EMBL/GenBank/DDBJ databases">
        <authorList>
            <person name="Zhirakovskaya E."/>
        </authorList>
    </citation>
    <scope>NUCLEOTIDE SEQUENCE</scope>
</reference>
<evidence type="ECO:0000256" key="3">
    <source>
        <dbReference type="ARBA" id="ARBA00022670"/>
    </source>
</evidence>
<protein>
    <submittedName>
        <fullName evidence="12">Membrane-associated zinc metalloprotease</fullName>
    </submittedName>
</protein>
<sequence length="171" mass="18854">YTVTTSIPPDQLARLHTLSWDLPFGTWVFQPESFLLQATGPLDAIRMGINRTQRMMAMTYLTLARLVQGTVKVDNLKGPVGIAHLGTQVATRGYIWLIFFLGLISVNLAVVNFLPLPIADGGQFLMLLYEQIRGRPLPIPVQNAVTAVGLLMLVSIFLLVTYNDVARLFGG</sequence>
<evidence type="ECO:0000256" key="2">
    <source>
        <dbReference type="ARBA" id="ARBA00004141"/>
    </source>
</evidence>
<dbReference type="InterPro" id="IPR008915">
    <property type="entry name" value="Peptidase_M50"/>
</dbReference>
<dbReference type="EMBL" id="UOGK01000437">
    <property type="protein sequence ID" value="VAX40752.1"/>
    <property type="molecule type" value="Genomic_DNA"/>
</dbReference>
<evidence type="ECO:0000256" key="8">
    <source>
        <dbReference type="ARBA" id="ARBA00023049"/>
    </source>
</evidence>
<keyword evidence="6" id="KW-0862">Zinc</keyword>
<keyword evidence="7 10" id="KW-1133">Transmembrane helix</keyword>
<evidence type="ECO:0000256" key="4">
    <source>
        <dbReference type="ARBA" id="ARBA00022692"/>
    </source>
</evidence>
<keyword evidence="5" id="KW-0378">Hydrolase</keyword>
<evidence type="ECO:0000256" key="7">
    <source>
        <dbReference type="ARBA" id="ARBA00022989"/>
    </source>
</evidence>
<organism evidence="12">
    <name type="scientific">hydrothermal vent metagenome</name>
    <dbReference type="NCBI Taxonomy" id="652676"/>
    <lineage>
        <taxon>unclassified sequences</taxon>
        <taxon>metagenomes</taxon>
        <taxon>ecological metagenomes</taxon>
    </lineage>
</organism>
<comment type="cofactor">
    <cofactor evidence="1">
        <name>Zn(2+)</name>
        <dbReference type="ChEBI" id="CHEBI:29105"/>
    </cofactor>
</comment>
<keyword evidence="8 12" id="KW-0482">Metalloprotease</keyword>
<comment type="subcellular location">
    <subcellularLocation>
        <location evidence="2">Membrane</location>
        <topology evidence="2">Multi-pass membrane protein</topology>
    </subcellularLocation>
</comment>
<keyword evidence="4 10" id="KW-0812">Transmembrane</keyword>
<feature type="domain" description="Peptidase M50" evidence="11">
    <location>
        <begin position="36"/>
        <end position="155"/>
    </location>
</feature>